<dbReference type="Gene3D" id="3.40.50.300">
    <property type="entry name" value="P-loop containing nucleotide triphosphate hydrolases"/>
    <property type="match status" value="1"/>
</dbReference>
<evidence type="ECO:0000256" key="8">
    <source>
        <dbReference type="ARBA" id="ARBA00023163"/>
    </source>
</evidence>
<dbReference type="InterPro" id="IPR049730">
    <property type="entry name" value="SNF2/RAD54-like_C"/>
</dbReference>
<dbReference type="Gene3D" id="2.30.30.930">
    <property type="match status" value="1"/>
</dbReference>
<dbReference type="CDD" id="cd18011">
    <property type="entry name" value="DEXDc_RapA"/>
    <property type="match status" value="1"/>
</dbReference>
<dbReference type="EMBL" id="NVWI01000009">
    <property type="protein sequence ID" value="PCJ40371.1"/>
    <property type="molecule type" value="Genomic_DNA"/>
</dbReference>
<feature type="domain" description="Helicase C-terminal" evidence="11">
    <location>
        <begin position="478"/>
        <end position="658"/>
    </location>
</feature>
<evidence type="ECO:0000256" key="2">
    <source>
        <dbReference type="ARBA" id="ARBA00022801"/>
    </source>
</evidence>
<dbReference type="GO" id="GO:0005524">
    <property type="term" value="F:ATP binding"/>
    <property type="evidence" value="ECO:0007669"/>
    <property type="project" value="UniProtKB-UniRule"/>
</dbReference>
<accession>A0A2A5CA57</accession>
<dbReference type="PROSITE" id="PS51192">
    <property type="entry name" value="HELICASE_ATP_BIND_1"/>
    <property type="match status" value="1"/>
</dbReference>
<comment type="similarity">
    <text evidence="9">Belongs to the SNF2/RAD54 helicase family. RapA subfamily.</text>
</comment>
<keyword evidence="6 9" id="KW-0238">DNA-binding</keyword>
<keyword evidence="4 9" id="KW-0067">ATP-binding</keyword>
<dbReference type="GO" id="GO:0006355">
    <property type="term" value="P:regulation of DNA-templated transcription"/>
    <property type="evidence" value="ECO:0007669"/>
    <property type="project" value="UniProtKB-UniRule"/>
</dbReference>
<reference evidence="13" key="1">
    <citation type="submission" date="2017-08" db="EMBL/GenBank/DDBJ databases">
        <title>A dynamic microbial community with high functional redundancy inhabits the cold, oxic subseafloor aquifer.</title>
        <authorList>
            <person name="Tully B.J."/>
            <person name="Wheat C.G."/>
            <person name="Glazer B.T."/>
            <person name="Huber J.A."/>
        </authorList>
    </citation>
    <scope>NUCLEOTIDE SEQUENCE [LARGE SCALE GENOMIC DNA]</scope>
</reference>
<dbReference type="Pfam" id="PF18337">
    <property type="entry name" value="Tudor_RapA"/>
    <property type="match status" value="1"/>
</dbReference>
<comment type="caution">
    <text evidence="12">The sequence shown here is derived from an EMBL/GenBank/DDBJ whole genome shotgun (WGS) entry which is preliminary data.</text>
</comment>
<name>A0A2A5CA57_9GAMM</name>
<dbReference type="Pfam" id="PF12137">
    <property type="entry name" value="RapA_C"/>
    <property type="match status" value="1"/>
</dbReference>
<evidence type="ECO:0000256" key="1">
    <source>
        <dbReference type="ARBA" id="ARBA00022741"/>
    </source>
</evidence>
<dbReference type="Pfam" id="PF18339">
    <property type="entry name" value="Tudor_1_RapA"/>
    <property type="match status" value="1"/>
</dbReference>
<dbReference type="GO" id="GO:0003677">
    <property type="term" value="F:DNA binding"/>
    <property type="evidence" value="ECO:0007669"/>
    <property type="project" value="UniProtKB-KW"/>
</dbReference>
<dbReference type="SMART" id="SM00487">
    <property type="entry name" value="DEXDc"/>
    <property type="match status" value="1"/>
</dbReference>
<dbReference type="Pfam" id="PF00271">
    <property type="entry name" value="Helicase_C"/>
    <property type="match status" value="1"/>
</dbReference>
<dbReference type="Gene3D" id="3.40.50.10810">
    <property type="entry name" value="Tandem AAA-ATPase domain"/>
    <property type="match status" value="1"/>
</dbReference>
<dbReference type="CDD" id="cd18793">
    <property type="entry name" value="SF2_C_SNF"/>
    <property type="match status" value="1"/>
</dbReference>
<dbReference type="GO" id="GO:0004386">
    <property type="term" value="F:helicase activity"/>
    <property type="evidence" value="ECO:0007669"/>
    <property type="project" value="UniProtKB-UniRule"/>
</dbReference>
<dbReference type="HAMAP" id="MF_01821">
    <property type="entry name" value="Helicase_RapA"/>
    <property type="match status" value="1"/>
</dbReference>
<dbReference type="InterPro" id="IPR038718">
    <property type="entry name" value="SNF2-like_sf"/>
</dbReference>
<evidence type="ECO:0000259" key="10">
    <source>
        <dbReference type="PROSITE" id="PS51192"/>
    </source>
</evidence>
<evidence type="ECO:0000259" key="11">
    <source>
        <dbReference type="PROSITE" id="PS51194"/>
    </source>
</evidence>
<sequence>MTPYALGQRWISDSEPELGLGLITEVDLRIISVEFPQTAETRLYAKDRAPLSRILFNVGDTVHDREQNAYQVQALNEIDGLTIYQVTDQNNQVKDLPESSLTNNISLDQPLKRLLAGQFDHKQWFELRSSTLDTLNFIESSPLLGLCSARTELLAHQLYIANEVAQRYAPRVLLADEVGLGKTIEACLIMQQQLFSGLASRILIIVPETLLHQWLVELLRRFNLAFSIVDVDRCEASASNENPFLAEQLILCSNDFFINNPERHQQALDAEWDLLIVDEAHHLKATENNPSSQEISPEALAYNHIKAFSQAVKGLILLTATPDQLGAESYFALLRLLDADRFHDFESFSHEQNNFTKIATLIEKLEQDALLSNTNKLKKLIDDLSLLFNDKHIQALGEKLLSAKIDDEEKNQLRQSLIDAVLDRHGTGRILFRNSRKVISGFPARKLHEYPLEAPPIYQGMSSKLTPETESKESEWLKLDPRVEWLEGLLKKHPAEKILLICAHKNTAKHLEKFLRLRRGVRTAVFHEDMSLIERDRAAAYFAEKENGARLLLCSEIGSEGRNFQFSHHLVLFDLPLNPDLLEQRIGRLDRIGQTQTINIHAPYFSNTAQAVLFHCYHAGLNAFQQTNPASYKVFDALKPLLEEALGNPADYNSKKISGLVSKVQAENKRLHEGLLKGRDRLLELNSFKPEVSQGLINDITELEKTASPEAWLESVFDNYGLNTERNSDGSWIVKPDDEALVDGFPGVPESGLSFTCQRSLALSREDLQFVSWHHPLLNQSIDFILQGDLGKASLAVLQNKRLPQGYYFLESIYRINLPAAREFQLQRFLPTTTIRTLLSSEGNDLAPKIAMQDLNAKLQLADKYQFTAFIAENKEQLTQLSQLSEKTASEQLPAIIKNSAEKMLTELNAEINRLLALQTVNPNIRDTEIGFLKNQRLFADTLLDQASLQLEGLRLIFVSE</sequence>
<keyword evidence="2 9" id="KW-0378">Hydrolase</keyword>
<dbReference type="PROSITE" id="PS51194">
    <property type="entry name" value="HELICASE_CTER"/>
    <property type="match status" value="1"/>
</dbReference>
<evidence type="ECO:0000256" key="4">
    <source>
        <dbReference type="ARBA" id="ARBA00022840"/>
    </source>
</evidence>
<feature type="domain" description="Helicase ATP-binding" evidence="10">
    <location>
        <begin position="163"/>
        <end position="340"/>
    </location>
</feature>
<dbReference type="PANTHER" id="PTHR45766">
    <property type="entry name" value="DNA ANNEALING HELICASE AND ENDONUCLEASE ZRANB3 FAMILY MEMBER"/>
    <property type="match status" value="1"/>
</dbReference>
<dbReference type="InterPro" id="IPR040766">
    <property type="entry name" value="Tudor_2_RapA"/>
</dbReference>
<dbReference type="InterPro" id="IPR040765">
    <property type="entry name" value="Tudor_1_RapA"/>
</dbReference>
<feature type="short sequence motif" description="DEAH box" evidence="9">
    <location>
        <begin position="278"/>
        <end position="281"/>
    </location>
</feature>
<dbReference type="Proteomes" id="UP000228987">
    <property type="component" value="Unassembled WGS sequence"/>
</dbReference>
<evidence type="ECO:0000313" key="12">
    <source>
        <dbReference type="EMBL" id="PCJ40371.1"/>
    </source>
</evidence>
<dbReference type="InterPro" id="IPR057342">
    <property type="entry name" value="DEXDc_RapA"/>
</dbReference>
<dbReference type="InterPro" id="IPR022737">
    <property type="entry name" value="RapA_C"/>
</dbReference>
<dbReference type="InterPro" id="IPR001650">
    <property type="entry name" value="Helicase_C-like"/>
</dbReference>
<evidence type="ECO:0000256" key="3">
    <source>
        <dbReference type="ARBA" id="ARBA00022806"/>
    </source>
</evidence>
<dbReference type="SMART" id="SM00490">
    <property type="entry name" value="HELICc"/>
    <property type="match status" value="1"/>
</dbReference>
<dbReference type="SUPFAM" id="SSF52540">
    <property type="entry name" value="P-loop containing nucleoside triphosphate hydrolases"/>
    <property type="match status" value="2"/>
</dbReference>
<dbReference type="InterPro" id="IPR000330">
    <property type="entry name" value="SNF2_N"/>
</dbReference>
<evidence type="ECO:0000256" key="7">
    <source>
        <dbReference type="ARBA" id="ARBA00023159"/>
    </source>
</evidence>
<evidence type="ECO:0000256" key="6">
    <source>
        <dbReference type="ARBA" id="ARBA00023125"/>
    </source>
</evidence>
<dbReference type="NCBIfam" id="NF003426">
    <property type="entry name" value="PRK04914.1"/>
    <property type="match status" value="1"/>
</dbReference>
<proteinExistence type="inferred from homology"/>
<dbReference type="Gene3D" id="2.30.30.140">
    <property type="match status" value="1"/>
</dbReference>
<dbReference type="Pfam" id="PF00176">
    <property type="entry name" value="SNF2-rel_dom"/>
    <property type="match status" value="1"/>
</dbReference>
<keyword evidence="7 9" id="KW-0010">Activator</keyword>
<evidence type="ECO:0000256" key="5">
    <source>
        <dbReference type="ARBA" id="ARBA00023015"/>
    </source>
</evidence>
<gene>
    <name evidence="9" type="primary">rapA</name>
    <name evidence="12" type="ORF">COA71_10955</name>
</gene>
<comment type="subunit">
    <text evidence="9">Interacts with the RNAP. Has a higher affinity for the core RNAP than for the holoenzyme. Its ATPase activity is stimulated by binding to RNAP.</text>
</comment>
<keyword evidence="8 9" id="KW-0804">Transcription</keyword>
<comment type="function">
    <text evidence="9">Transcription regulator that activates transcription by stimulating RNA polymerase (RNAP) recycling in case of stress conditions such as supercoiled DNA or high salt concentrations. Probably acts by releasing the RNAP, when it is trapped or immobilized on tightly supercoiled DNA. Does not activate transcription on linear DNA. Probably not involved in DNA repair.</text>
</comment>
<dbReference type="Gene3D" id="6.10.140.1500">
    <property type="match status" value="1"/>
</dbReference>
<protein>
    <recommendedName>
        <fullName evidence="9">RNA polymerase-associated protein RapA</fullName>
        <ecNumber evidence="9">3.6.4.-</ecNumber>
    </recommendedName>
    <alternativeName>
        <fullName evidence="9">ATP-dependent helicase HepA</fullName>
    </alternativeName>
</protein>
<evidence type="ECO:0000313" key="13">
    <source>
        <dbReference type="Proteomes" id="UP000228987"/>
    </source>
</evidence>
<organism evidence="12 13">
    <name type="scientific">SAR86 cluster bacterium</name>
    <dbReference type="NCBI Taxonomy" id="2030880"/>
    <lineage>
        <taxon>Bacteria</taxon>
        <taxon>Pseudomonadati</taxon>
        <taxon>Pseudomonadota</taxon>
        <taxon>Gammaproteobacteria</taxon>
        <taxon>SAR86 cluster</taxon>
    </lineage>
</organism>
<dbReference type="InterPro" id="IPR023949">
    <property type="entry name" value="Helicase_RapA"/>
</dbReference>
<evidence type="ECO:0000256" key="9">
    <source>
        <dbReference type="HAMAP-Rule" id="MF_01821"/>
    </source>
</evidence>
<dbReference type="PANTHER" id="PTHR45766:SF6">
    <property type="entry name" value="SWI_SNF-RELATED MATRIX-ASSOCIATED ACTIN-DEPENDENT REGULATOR OF CHROMATIN SUBFAMILY A-LIKE PROTEIN 1"/>
    <property type="match status" value="1"/>
</dbReference>
<keyword evidence="1 9" id="KW-0547">Nucleotide-binding</keyword>
<dbReference type="InterPro" id="IPR014001">
    <property type="entry name" value="Helicase_ATP-bd"/>
</dbReference>
<keyword evidence="3 9" id="KW-0347">Helicase</keyword>
<dbReference type="Gene3D" id="3.30.360.80">
    <property type="match status" value="1"/>
</dbReference>
<feature type="binding site" evidence="9">
    <location>
        <begin position="176"/>
        <end position="183"/>
    </location>
    <ligand>
        <name>ATP</name>
        <dbReference type="ChEBI" id="CHEBI:30616"/>
    </ligand>
</feature>
<keyword evidence="5 9" id="KW-0805">Transcription regulation</keyword>
<dbReference type="InterPro" id="IPR027417">
    <property type="entry name" value="P-loop_NTPase"/>
</dbReference>
<dbReference type="EC" id="3.6.4.-" evidence="9"/>
<dbReference type="GO" id="GO:0016817">
    <property type="term" value="F:hydrolase activity, acting on acid anhydrides"/>
    <property type="evidence" value="ECO:0007669"/>
    <property type="project" value="InterPro"/>
</dbReference>
<dbReference type="AlphaFoldDB" id="A0A2A5CA57"/>